<sequence length="62" mass="7619">MSREEPIKKRTKLMMDPTDLMMFFEYITQQSENKEELYKDFFNFLSEYTQPVVVEVKDKNKE</sequence>
<evidence type="ECO:0000313" key="1">
    <source>
        <dbReference type="EMBL" id="KRG13426.1"/>
    </source>
</evidence>
<dbReference type="PATRIC" id="fig|217031.4.peg.2951"/>
<evidence type="ECO:0000313" key="2">
    <source>
        <dbReference type="Proteomes" id="UP000053881"/>
    </source>
</evidence>
<protein>
    <submittedName>
        <fullName evidence="1">Uncharacterized protein</fullName>
    </submittedName>
</protein>
<dbReference type="Proteomes" id="UP000053881">
    <property type="component" value="Unassembled WGS sequence"/>
</dbReference>
<reference evidence="1 2" key="1">
    <citation type="submission" date="2015-06" db="EMBL/GenBank/DDBJ databases">
        <title>Genome sequencing project of Bacillus galactosidilyticus PL133.</title>
        <authorList>
            <person name="Gaiero J."/>
            <person name="Nicol R."/>
            <person name="Habash M."/>
        </authorList>
    </citation>
    <scope>NUCLEOTIDE SEQUENCE [LARGE SCALE GENOMIC DNA]</scope>
    <source>
        <strain evidence="1 2">PL133</strain>
    </source>
</reference>
<accession>A0A0Q9Y756</accession>
<name>A0A0Q9Y756_9BACI</name>
<dbReference type="EMBL" id="LGPB01000077">
    <property type="protein sequence ID" value="KRG13426.1"/>
    <property type="molecule type" value="Genomic_DNA"/>
</dbReference>
<proteinExistence type="predicted"/>
<comment type="caution">
    <text evidence="1">The sequence shown here is derived from an EMBL/GenBank/DDBJ whole genome shotgun (WGS) entry which is preliminary data.</text>
</comment>
<dbReference type="AlphaFoldDB" id="A0A0Q9Y756"/>
<organism evidence="1 2">
    <name type="scientific">Lederbergia galactosidilytica</name>
    <dbReference type="NCBI Taxonomy" id="217031"/>
    <lineage>
        <taxon>Bacteria</taxon>
        <taxon>Bacillati</taxon>
        <taxon>Bacillota</taxon>
        <taxon>Bacilli</taxon>
        <taxon>Bacillales</taxon>
        <taxon>Bacillaceae</taxon>
        <taxon>Lederbergia</taxon>
    </lineage>
</organism>
<gene>
    <name evidence="1" type="ORF">ACA29_08935</name>
</gene>